<dbReference type="EMBL" id="AP022593">
    <property type="protein sequence ID" value="BBY49603.1"/>
    <property type="molecule type" value="Genomic_DNA"/>
</dbReference>
<dbReference type="InterPro" id="IPR001173">
    <property type="entry name" value="Glyco_trans_2-like"/>
</dbReference>
<keyword evidence="2" id="KW-0328">Glycosyltransferase</keyword>
<dbReference type="RefSeq" id="WP_163919210.1">
    <property type="nucleotide sequence ID" value="NZ_AP022593.1"/>
</dbReference>
<sequence>MSLTSFVIASRDRSPEVVAVVERLLRETDCPVIVVDNGSRDDSVLALHRAGSIGPGRLRVIPLADNLGAVGRNVGVSAATTPFVAFCDDDSWWEPDATARAEELFAEYPTVGLLAARTVVLPSGRTDALSEMLAASPLGHDPSLPGPSILGFLACSSIARKEAFEAVGGFSSILHFRGEEGLLAIDLAAAGWDLCFCPELVAYHQPSSARPPNAVQDARSLRNDVLTTWLRRPPRECVRAATRLVRAATRDQAHARAMAEALRLLPSVARGRRRLPRDVEESLELLARS</sequence>
<evidence type="ECO:0000256" key="1">
    <source>
        <dbReference type="ARBA" id="ARBA00006739"/>
    </source>
</evidence>
<feature type="domain" description="Glycosyltransferase 2-like" evidence="4">
    <location>
        <begin position="5"/>
        <end position="166"/>
    </location>
</feature>
<evidence type="ECO:0000256" key="2">
    <source>
        <dbReference type="ARBA" id="ARBA00022676"/>
    </source>
</evidence>
<gene>
    <name evidence="5" type="ORF">MARA_30710</name>
</gene>
<dbReference type="PANTHER" id="PTHR43685">
    <property type="entry name" value="GLYCOSYLTRANSFERASE"/>
    <property type="match status" value="1"/>
</dbReference>
<dbReference type="InterPro" id="IPR050834">
    <property type="entry name" value="Glycosyltransf_2"/>
</dbReference>
<keyword evidence="3 5" id="KW-0808">Transferase</keyword>
<proteinExistence type="inferred from homology"/>
<comment type="similarity">
    <text evidence="1">Belongs to the glycosyltransferase 2 family.</text>
</comment>
<dbReference type="InterPro" id="IPR029044">
    <property type="entry name" value="Nucleotide-diphossugar_trans"/>
</dbReference>
<accession>A0A7I7RYS5</accession>
<dbReference type="Proteomes" id="UP000467428">
    <property type="component" value="Chromosome"/>
</dbReference>
<dbReference type="Pfam" id="PF00535">
    <property type="entry name" value="Glycos_transf_2"/>
    <property type="match status" value="1"/>
</dbReference>
<evidence type="ECO:0000259" key="4">
    <source>
        <dbReference type="Pfam" id="PF00535"/>
    </source>
</evidence>
<dbReference type="AlphaFoldDB" id="A0A7I7RYS5"/>
<organism evidence="5 6">
    <name type="scientific">Mycolicibacterium arabiense</name>
    <dbReference type="NCBI Taxonomy" id="1286181"/>
    <lineage>
        <taxon>Bacteria</taxon>
        <taxon>Bacillati</taxon>
        <taxon>Actinomycetota</taxon>
        <taxon>Actinomycetes</taxon>
        <taxon>Mycobacteriales</taxon>
        <taxon>Mycobacteriaceae</taxon>
        <taxon>Mycolicibacterium</taxon>
    </lineage>
</organism>
<geneLocation type="plasmid" evidence="6">
    <name>pjcm18538 dna</name>
</geneLocation>
<dbReference type="KEGG" id="marz:MARA_30710"/>
<keyword evidence="6" id="KW-1185">Reference proteome</keyword>
<evidence type="ECO:0000313" key="6">
    <source>
        <dbReference type="Proteomes" id="UP000467428"/>
    </source>
</evidence>
<evidence type="ECO:0000313" key="5">
    <source>
        <dbReference type="EMBL" id="BBY49603.1"/>
    </source>
</evidence>
<dbReference type="Gene3D" id="3.90.550.10">
    <property type="entry name" value="Spore Coat Polysaccharide Biosynthesis Protein SpsA, Chain A"/>
    <property type="match status" value="1"/>
</dbReference>
<evidence type="ECO:0000256" key="3">
    <source>
        <dbReference type="ARBA" id="ARBA00022679"/>
    </source>
</evidence>
<dbReference type="GO" id="GO:0016757">
    <property type="term" value="F:glycosyltransferase activity"/>
    <property type="evidence" value="ECO:0007669"/>
    <property type="project" value="UniProtKB-KW"/>
</dbReference>
<dbReference type="PANTHER" id="PTHR43685:SF5">
    <property type="entry name" value="GLYCOSYLTRANSFERASE EPSE-RELATED"/>
    <property type="match status" value="1"/>
</dbReference>
<dbReference type="SUPFAM" id="SSF53448">
    <property type="entry name" value="Nucleotide-diphospho-sugar transferases"/>
    <property type="match status" value="1"/>
</dbReference>
<protein>
    <submittedName>
        <fullName evidence="5">Glycosyl transferase</fullName>
    </submittedName>
</protein>
<reference evidence="5 6" key="1">
    <citation type="journal article" date="2019" name="Emerg. Microbes Infect.">
        <title>Comprehensive subspecies identification of 175 nontuberculous mycobacteria species based on 7547 genomic profiles.</title>
        <authorList>
            <person name="Matsumoto Y."/>
            <person name="Kinjo T."/>
            <person name="Motooka D."/>
            <person name="Nabeya D."/>
            <person name="Jung N."/>
            <person name="Uechi K."/>
            <person name="Horii T."/>
            <person name="Iida T."/>
            <person name="Fujita J."/>
            <person name="Nakamura S."/>
        </authorList>
    </citation>
    <scope>NUCLEOTIDE SEQUENCE [LARGE SCALE GENOMIC DNA]</scope>
    <source>
        <strain evidence="5 6">JCM 18538</strain>
    </source>
</reference>
<name>A0A7I7RYS5_9MYCO</name>